<evidence type="ECO:0000256" key="8">
    <source>
        <dbReference type="ARBA" id="ARBA00023049"/>
    </source>
</evidence>
<dbReference type="EMBL" id="UYSL01020084">
    <property type="protein sequence ID" value="VDL72643.1"/>
    <property type="molecule type" value="Genomic_DNA"/>
</dbReference>
<evidence type="ECO:0000256" key="14">
    <source>
        <dbReference type="PIRSR" id="PIRSR621190-5"/>
    </source>
</evidence>
<feature type="binding site" evidence="13">
    <location>
        <position position="158"/>
    </location>
    <ligand>
        <name>Ca(2+)</name>
        <dbReference type="ChEBI" id="CHEBI:29108"/>
        <label>2</label>
    </ligand>
</feature>
<feature type="binding site" evidence="13">
    <location>
        <position position="240"/>
    </location>
    <ligand>
        <name>Zn(2+)</name>
        <dbReference type="ChEBI" id="CHEBI:29105"/>
        <label>2</label>
        <note>catalytic</note>
    </ligand>
</feature>
<feature type="binding site" evidence="12">
    <location>
        <position position="226"/>
    </location>
    <ligand>
        <name>Zn(2+)</name>
        <dbReference type="ChEBI" id="CHEBI:29105"/>
        <label>2</label>
        <note>catalytic</note>
    </ligand>
</feature>
<evidence type="ECO:0000259" key="17">
    <source>
        <dbReference type="SMART" id="SM00235"/>
    </source>
</evidence>
<dbReference type="Gene3D" id="3.40.390.10">
    <property type="entry name" value="Collagenase (Catalytic Domain)"/>
    <property type="match status" value="1"/>
</dbReference>
<dbReference type="PRINTS" id="PR00138">
    <property type="entry name" value="MATRIXIN"/>
</dbReference>
<evidence type="ECO:0000256" key="5">
    <source>
        <dbReference type="ARBA" id="ARBA00022737"/>
    </source>
</evidence>
<proteinExistence type="inferred from homology"/>
<dbReference type="FunFam" id="3.40.390.10:FF:000064">
    <property type="entry name" value="Matrix metalloproteinase-C"/>
    <property type="match status" value="1"/>
</dbReference>
<evidence type="ECO:0000256" key="12">
    <source>
        <dbReference type="PIRSR" id="PIRSR001191-2"/>
    </source>
</evidence>
<evidence type="ECO:0000256" key="16">
    <source>
        <dbReference type="SAM" id="SignalP"/>
    </source>
</evidence>
<dbReference type="GO" id="GO:0006508">
    <property type="term" value="P:proteolysis"/>
    <property type="evidence" value="ECO:0007669"/>
    <property type="project" value="UniProtKB-KW"/>
</dbReference>
<dbReference type="InterPro" id="IPR018487">
    <property type="entry name" value="Hemopexin-like_repeat"/>
</dbReference>
<feature type="binding site" evidence="13">
    <location>
        <position position="198"/>
    </location>
    <ligand>
        <name>Ca(2+)</name>
        <dbReference type="ChEBI" id="CHEBI:29108"/>
        <label>3</label>
    </ligand>
</feature>
<keyword evidence="2" id="KW-0645">Protease</keyword>
<evidence type="ECO:0000256" key="13">
    <source>
        <dbReference type="PIRSR" id="PIRSR621190-2"/>
    </source>
</evidence>
<dbReference type="GO" id="GO:0030198">
    <property type="term" value="P:extracellular matrix organization"/>
    <property type="evidence" value="ECO:0007669"/>
    <property type="project" value="TreeGrafter"/>
</dbReference>
<gene>
    <name evidence="18" type="ORF">NBR_LOCUS9054</name>
</gene>
<dbReference type="Proteomes" id="UP000271162">
    <property type="component" value="Unassembled WGS sequence"/>
</dbReference>
<dbReference type="InterPro" id="IPR024079">
    <property type="entry name" value="MetalloPept_cat_dom_sf"/>
</dbReference>
<keyword evidence="3 12" id="KW-0479">Metal-binding</keyword>
<dbReference type="Gene3D" id="2.110.10.10">
    <property type="entry name" value="Hemopexin-like domain"/>
    <property type="match status" value="1"/>
</dbReference>
<keyword evidence="9" id="KW-0865">Zymogen</keyword>
<evidence type="ECO:0000313" key="18">
    <source>
        <dbReference type="EMBL" id="VDL72643.1"/>
    </source>
</evidence>
<keyword evidence="7 12" id="KW-0862">Zinc</keyword>
<evidence type="ECO:0000256" key="4">
    <source>
        <dbReference type="ARBA" id="ARBA00022729"/>
    </source>
</evidence>
<dbReference type="InterPro" id="IPR001818">
    <property type="entry name" value="Pept_M10_metallopeptidase"/>
</dbReference>
<dbReference type="PIRSF" id="PIRSF001191">
    <property type="entry name" value="Peptidase_M10A_matrix"/>
    <property type="match status" value="1"/>
</dbReference>
<feature type="binding site" evidence="13">
    <location>
        <position position="123"/>
    </location>
    <ligand>
        <name>Ca(2+)</name>
        <dbReference type="ChEBI" id="CHEBI:29108"/>
        <label>1</label>
    </ligand>
</feature>
<feature type="compositionally biased region" description="Low complexity" evidence="15">
    <location>
        <begin position="297"/>
        <end position="307"/>
    </location>
</feature>
<feature type="binding site" evidence="13">
    <location>
        <position position="170"/>
    </location>
    <ligand>
        <name>Zn(2+)</name>
        <dbReference type="ChEBI" id="CHEBI:29105"/>
        <label>1</label>
    </ligand>
</feature>
<protein>
    <submittedName>
        <fullName evidence="20">Matrix metalloproteinase (inferred by orthology to a C. elegans protein)</fullName>
    </submittedName>
</protein>
<keyword evidence="10" id="KW-0325">Glycoprotein</keyword>
<keyword evidence="8" id="KW-0482">Metalloprotease</keyword>
<feature type="binding site" evidence="13">
    <location>
        <position position="175"/>
    </location>
    <ligand>
        <name>Ca(2+)</name>
        <dbReference type="ChEBI" id="CHEBI:29108"/>
        <label>3</label>
    </ligand>
</feature>
<dbReference type="SUPFAM" id="SSF55486">
    <property type="entry name" value="Metalloproteases ('zincins'), catalytic domain"/>
    <property type="match status" value="1"/>
</dbReference>
<dbReference type="Pfam" id="PF00413">
    <property type="entry name" value="Peptidase_M10"/>
    <property type="match status" value="1"/>
</dbReference>
<name>A0A158QYU6_NIPBR</name>
<feature type="binding site" evidence="13">
    <location>
        <position position="196"/>
    </location>
    <ligand>
        <name>Ca(2+)</name>
        <dbReference type="ChEBI" id="CHEBI:29108"/>
        <label>1</label>
    </ligand>
</feature>
<feature type="active site" evidence="11">
    <location>
        <position position="223"/>
    </location>
</feature>
<comment type="cofactor">
    <cofactor evidence="13">
        <name>Zn(2+)</name>
        <dbReference type="ChEBI" id="CHEBI:29105"/>
    </cofactor>
    <text evidence="13">Binds 2 Zn(2+) ions per subunit.</text>
</comment>
<dbReference type="SUPFAM" id="SSF47090">
    <property type="entry name" value="PGBD-like"/>
    <property type="match status" value="1"/>
</dbReference>
<feature type="binding site" evidence="13">
    <location>
        <position position="195"/>
    </location>
    <ligand>
        <name>Ca(2+)</name>
        <dbReference type="ChEBI" id="CHEBI:29108"/>
        <label>3</label>
    </ligand>
</feature>
<dbReference type="OMA" id="TRRTTLW"/>
<accession>A0A158QYU6</accession>
<dbReference type="SMART" id="SM00120">
    <property type="entry name" value="HX"/>
    <property type="match status" value="2"/>
</dbReference>
<dbReference type="InterPro" id="IPR033739">
    <property type="entry name" value="M10A_MMP"/>
</dbReference>
<keyword evidence="4 16" id="KW-0732">Signal</keyword>
<feature type="signal peptide" evidence="16">
    <location>
        <begin position="1"/>
        <end position="25"/>
    </location>
</feature>
<feature type="binding site" evidence="13">
    <location>
        <position position="198"/>
    </location>
    <ligand>
        <name>Ca(2+)</name>
        <dbReference type="ChEBI" id="CHEBI:29108"/>
        <label>1</label>
    </ligand>
</feature>
<reference evidence="20" key="1">
    <citation type="submission" date="2016-04" db="UniProtKB">
        <authorList>
            <consortium name="WormBaseParasite"/>
        </authorList>
    </citation>
    <scope>IDENTIFICATION</scope>
</reference>
<feature type="binding site" evidence="13">
    <location>
        <position position="183"/>
    </location>
    <ligand>
        <name>Zn(2+)</name>
        <dbReference type="ChEBI" id="CHEBI:29105"/>
        <label>1</label>
    </ligand>
</feature>
<evidence type="ECO:0000256" key="7">
    <source>
        <dbReference type="ARBA" id="ARBA00022833"/>
    </source>
</evidence>
<dbReference type="InterPro" id="IPR006026">
    <property type="entry name" value="Peptidase_Metallo"/>
</dbReference>
<dbReference type="GO" id="GO:0005615">
    <property type="term" value="C:extracellular space"/>
    <property type="evidence" value="ECO:0007669"/>
    <property type="project" value="TreeGrafter"/>
</dbReference>
<feature type="binding site" evidence="12">
    <location>
        <position position="222"/>
    </location>
    <ligand>
        <name>Zn(2+)</name>
        <dbReference type="ChEBI" id="CHEBI:29105"/>
        <label>2</label>
        <note>catalytic</note>
    </ligand>
</feature>
<dbReference type="InterPro" id="IPR021190">
    <property type="entry name" value="Pept_M10A"/>
</dbReference>
<keyword evidence="19" id="KW-1185">Reference proteome</keyword>
<feature type="region of interest" description="Disordered" evidence="15">
    <location>
        <begin position="294"/>
        <end position="343"/>
    </location>
</feature>
<dbReference type="SUPFAM" id="SSF50923">
    <property type="entry name" value="Hemopexin-like domain"/>
    <property type="match status" value="1"/>
</dbReference>
<dbReference type="GO" id="GO:0004222">
    <property type="term" value="F:metalloendopeptidase activity"/>
    <property type="evidence" value="ECO:0007669"/>
    <property type="project" value="InterPro"/>
</dbReference>
<comment type="cofactor">
    <cofactor evidence="13">
        <name>Ca(2+)</name>
        <dbReference type="ChEBI" id="CHEBI:29108"/>
    </cofactor>
    <text evidence="13">Can bind about 5 Ca(2+) ions per subunit.</text>
</comment>
<keyword evidence="13" id="KW-0106">Calcium</keyword>
<dbReference type="GO" id="GO:0031012">
    <property type="term" value="C:extracellular matrix"/>
    <property type="evidence" value="ECO:0007669"/>
    <property type="project" value="InterPro"/>
</dbReference>
<reference evidence="18 19" key="2">
    <citation type="submission" date="2018-11" db="EMBL/GenBank/DDBJ databases">
        <authorList>
            <consortium name="Pathogen Informatics"/>
        </authorList>
    </citation>
    <scope>NUCLEOTIDE SEQUENCE [LARGE SCALE GENOMIC DNA]</scope>
</reference>
<dbReference type="GO" id="GO:0030574">
    <property type="term" value="P:collagen catabolic process"/>
    <property type="evidence" value="ECO:0007669"/>
    <property type="project" value="TreeGrafter"/>
</dbReference>
<dbReference type="CDD" id="cd04278">
    <property type="entry name" value="ZnMc_MMP"/>
    <property type="match status" value="1"/>
</dbReference>
<feature type="binding site" evidence="13">
    <location>
        <position position="168"/>
    </location>
    <ligand>
        <name>Zn(2+)</name>
        <dbReference type="ChEBI" id="CHEBI:29105"/>
        <label>1</label>
    </ligand>
</feature>
<organism evidence="20">
    <name type="scientific">Nippostrongylus brasiliensis</name>
    <name type="common">Rat hookworm</name>
    <dbReference type="NCBI Taxonomy" id="27835"/>
    <lineage>
        <taxon>Eukaryota</taxon>
        <taxon>Metazoa</taxon>
        <taxon>Ecdysozoa</taxon>
        <taxon>Nematoda</taxon>
        <taxon>Chromadorea</taxon>
        <taxon>Rhabditida</taxon>
        <taxon>Rhabditina</taxon>
        <taxon>Rhabditomorpha</taxon>
        <taxon>Strongyloidea</taxon>
        <taxon>Heligmosomidae</taxon>
        <taxon>Nippostrongylus</taxon>
    </lineage>
</organism>
<evidence type="ECO:0000256" key="6">
    <source>
        <dbReference type="ARBA" id="ARBA00022801"/>
    </source>
</evidence>
<feature type="domain" description="Peptidase metallopeptidase" evidence="17">
    <location>
        <begin position="104"/>
        <end position="273"/>
    </location>
</feature>
<evidence type="ECO:0000256" key="2">
    <source>
        <dbReference type="ARBA" id="ARBA00022670"/>
    </source>
</evidence>
<feature type="short sequence motif" description="Cysteine switch" evidence="14">
    <location>
        <begin position="89"/>
        <end position="96"/>
    </location>
</feature>
<feature type="binding site" description="in inhibited form" evidence="13">
    <location>
        <position position="91"/>
    </location>
    <ligand>
        <name>Zn(2+)</name>
        <dbReference type="ChEBI" id="CHEBI:29105"/>
        <label>2</label>
        <note>catalytic</note>
    </ligand>
</feature>
<feature type="binding site" evidence="13">
    <location>
        <position position="193"/>
    </location>
    <ligand>
        <name>Zn(2+)</name>
        <dbReference type="ChEBI" id="CHEBI:29105"/>
        <label>1</label>
    </ligand>
</feature>
<dbReference type="WBParaSite" id="NBR_0000905301-mRNA-1">
    <property type="protein sequence ID" value="NBR_0000905301-mRNA-1"/>
    <property type="gene ID" value="NBR_0000905301"/>
</dbReference>
<evidence type="ECO:0000256" key="11">
    <source>
        <dbReference type="PIRSR" id="PIRSR001191-1"/>
    </source>
</evidence>
<dbReference type="PANTHER" id="PTHR10201:SF329">
    <property type="entry name" value="MATRIX METALLOPROTEINASE-C"/>
    <property type="match status" value="1"/>
</dbReference>
<evidence type="ECO:0000256" key="1">
    <source>
        <dbReference type="ARBA" id="ARBA00010370"/>
    </source>
</evidence>
<dbReference type="GO" id="GO:0008270">
    <property type="term" value="F:zinc ion binding"/>
    <property type="evidence" value="ECO:0007669"/>
    <property type="project" value="InterPro"/>
</dbReference>
<comment type="similarity">
    <text evidence="1">Belongs to the peptidase M10A family.</text>
</comment>
<evidence type="ECO:0000313" key="20">
    <source>
        <dbReference type="WBParaSite" id="NBR_0000905301-mRNA-1"/>
    </source>
</evidence>
<feature type="compositionally biased region" description="Gly residues" evidence="15">
    <location>
        <begin position="308"/>
        <end position="332"/>
    </location>
</feature>
<evidence type="ECO:0000256" key="15">
    <source>
        <dbReference type="SAM" id="MobiDB-lite"/>
    </source>
</evidence>
<evidence type="ECO:0000256" key="3">
    <source>
        <dbReference type="ARBA" id="ARBA00022723"/>
    </source>
</evidence>
<keyword evidence="6" id="KW-0378">Hydrolase</keyword>
<dbReference type="PANTHER" id="PTHR10201">
    <property type="entry name" value="MATRIX METALLOPROTEINASE"/>
    <property type="match status" value="1"/>
</dbReference>
<feature type="chain" id="PRO_5043135714" evidence="16">
    <location>
        <begin position="26"/>
        <end position="493"/>
    </location>
</feature>
<dbReference type="InterPro" id="IPR036375">
    <property type="entry name" value="Hemopexin-like_dom_sf"/>
</dbReference>
<evidence type="ECO:0000256" key="10">
    <source>
        <dbReference type="ARBA" id="ARBA00023180"/>
    </source>
</evidence>
<evidence type="ECO:0000256" key="9">
    <source>
        <dbReference type="ARBA" id="ARBA00023145"/>
    </source>
</evidence>
<keyword evidence="5" id="KW-0677">Repeat</keyword>
<sequence length="493" mass="53781">MRAIESRMRIRCIFLLFLSTTLVDAGFFDFISKLAGGGSSSSSSSASSVKKAPPVTDDKAKVFRKFQEFAGLKPTGELDVQTKQKMAEPRCGVTDVLAVTSGGAAFKWRKNRLTYSIENFSPDLPREDTKRAIREAYDEWSAVTPLEFEEVPAGSGADIKVRFGSGNHNDPWPFDGKGGVLAHATMPENGALHFDDDEKWVYMDAKKISSGDYTDILAVAIHEGGHTLGLSHSRDETSIMAPFYHETVDSRGNYVRPTLKRDDIQSIQDIYDGGSRATTERTTTKSWFGRFFGGSDSTTTSRPSRPSFGGGDDSSFGGGRGGGGGSSFGGSSSGTSGQCPRSVDAFAPSGAPTYVEAAVFNPNSGMMLLFGNRQVYGYYYSRVRAAFKLDAGYPKRLPSDIPYSPSGALRWVNGHQILLSNNDEFSVYDEFWNQSTLKNRISSYFPNLPSGVKGIESPSGSTVTAFTSNMVFQYNSRTKRVESEMTLSDYLQC</sequence>
<dbReference type="AlphaFoldDB" id="A0A158QYU6"/>
<evidence type="ECO:0000313" key="19">
    <source>
        <dbReference type="Proteomes" id="UP000271162"/>
    </source>
</evidence>
<dbReference type="STRING" id="27835.A0A158QYU6"/>
<dbReference type="SMART" id="SM00235">
    <property type="entry name" value="ZnMc"/>
    <property type="match status" value="1"/>
</dbReference>
<feature type="binding site" evidence="13">
    <location>
        <position position="176"/>
    </location>
    <ligand>
        <name>Ca(2+)</name>
        <dbReference type="ChEBI" id="CHEBI:29108"/>
        <label>3</label>
    </ligand>
</feature>
<feature type="binding site" evidence="12">
    <location>
        <position position="232"/>
    </location>
    <ligand>
        <name>Zn(2+)</name>
        <dbReference type="ChEBI" id="CHEBI:29105"/>
        <label>2</label>
        <note>catalytic</note>
    </ligand>
</feature>
<dbReference type="InterPro" id="IPR036365">
    <property type="entry name" value="PGBD-like_sf"/>
</dbReference>